<dbReference type="InterPro" id="IPR009057">
    <property type="entry name" value="Homeodomain-like_sf"/>
</dbReference>
<organism evidence="5 6">
    <name type="scientific">Paenibacillus pabuli</name>
    <dbReference type="NCBI Taxonomy" id="1472"/>
    <lineage>
        <taxon>Bacteria</taxon>
        <taxon>Bacillati</taxon>
        <taxon>Bacillota</taxon>
        <taxon>Bacilli</taxon>
        <taxon>Bacillales</taxon>
        <taxon>Paenibacillaceae</taxon>
        <taxon>Paenibacillus</taxon>
    </lineage>
</organism>
<evidence type="ECO:0000256" key="1">
    <source>
        <dbReference type="ARBA" id="ARBA00023015"/>
    </source>
</evidence>
<dbReference type="InterPro" id="IPR014710">
    <property type="entry name" value="RmlC-like_jellyroll"/>
</dbReference>
<accession>A0A855Y246</accession>
<evidence type="ECO:0000256" key="3">
    <source>
        <dbReference type="ARBA" id="ARBA00023163"/>
    </source>
</evidence>
<dbReference type="Pfam" id="PF02311">
    <property type="entry name" value="AraC_binding"/>
    <property type="match status" value="1"/>
</dbReference>
<dbReference type="PANTHER" id="PTHR46796">
    <property type="entry name" value="HTH-TYPE TRANSCRIPTIONAL ACTIVATOR RHAS-RELATED"/>
    <property type="match status" value="1"/>
</dbReference>
<dbReference type="SUPFAM" id="SSF46689">
    <property type="entry name" value="Homeodomain-like"/>
    <property type="match status" value="2"/>
</dbReference>
<dbReference type="InterPro" id="IPR003313">
    <property type="entry name" value="AraC-bd"/>
</dbReference>
<dbReference type="SUPFAM" id="SSF51215">
    <property type="entry name" value="Regulatory protein AraC"/>
    <property type="match status" value="1"/>
</dbReference>
<dbReference type="SMART" id="SM00342">
    <property type="entry name" value="HTH_ARAC"/>
    <property type="match status" value="1"/>
</dbReference>
<dbReference type="GO" id="GO:0043565">
    <property type="term" value="F:sequence-specific DNA binding"/>
    <property type="evidence" value="ECO:0007669"/>
    <property type="project" value="InterPro"/>
</dbReference>
<dbReference type="EMBL" id="QGTZ01000011">
    <property type="protein sequence ID" value="PWW36172.1"/>
    <property type="molecule type" value="Genomic_DNA"/>
</dbReference>
<evidence type="ECO:0000259" key="4">
    <source>
        <dbReference type="PROSITE" id="PS01124"/>
    </source>
</evidence>
<dbReference type="Gene3D" id="2.60.120.10">
    <property type="entry name" value="Jelly Rolls"/>
    <property type="match status" value="1"/>
</dbReference>
<keyword evidence="2 5" id="KW-0238">DNA-binding</keyword>
<feature type="domain" description="HTH araC/xylS-type" evidence="4">
    <location>
        <begin position="189"/>
        <end position="285"/>
    </location>
</feature>
<dbReference type="InterPro" id="IPR018060">
    <property type="entry name" value="HTH_AraC"/>
</dbReference>
<name>A0A855Y246_9BACL</name>
<dbReference type="Proteomes" id="UP000247078">
    <property type="component" value="Unassembled WGS sequence"/>
</dbReference>
<gene>
    <name evidence="5" type="ORF">DET56_111205</name>
</gene>
<dbReference type="InterPro" id="IPR037923">
    <property type="entry name" value="HTH-like"/>
</dbReference>
<keyword evidence="3" id="KW-0804">Transcription</keyword>
<dbReference type="GO" id="GO:0003700">
    <property type="term" value="F:DNA-binding transcription factor activity"/>
    <property type="evidence" value="ECO:0007669"/>
    <property type="project" value="InterPro"/>
</dbReference>
<evidence type="ECO:0000256" key="2">
    <source>
        <dbReference type="ARBA" id="ARBA00023125"/>
    </source>
</evidence>
<dbReference type="AlphaFoldDB" id="A0A855Y246"/>
<keyword evidence="1" id="KW-0805">Transcription regulation</keyword>
<evidence type="ECO:0000313" key="5">
    <source>
        <dbReference type="EMBL" id="PWW36172.1"/>
    </source>
</evidence>
<comment type="caution">
    <text evidence="5">The sequence shown here is derived from an EMBL/GenBank/DDBJ whole genome shotgun (WGS) entry which is preliminary data.</text>
</comment>
<reference evidence="5 6" key="1">
    <citation type="submission" date="2018-05" db="EMBL/GenBank/DDBJ databases">
        <title>Freshwater and sediment microbial communities from various areas in North America, analyzing microbe dynamics in response to fracking.</title>
        <authorList>
            <person name="Lamendella R."/>
        </authorList>
    </citation>
    <scope>NUCLEOTIDE SEQUENCE [LARGE SCALE GENOMIC DNA]</scope>
    <source>
        <strain evidence="5 6">DB-3</strain>
    </source>
</reference>
<dbReference type="Gene3D" id="1.10.10.60">
    <property type="entry name" value="Homeodomain-like"/>
    <property type="match status" value="2"/>
</dbReference>
<proteinExistence type="predicted"/>
<dbReference type="PROSITE" id="PS01124">
    <property type="entry name" value="HTH_ARAC_FAMILY_2"/>
    <property type="match status" value="1"/>
</dbReference>
<dbReference type="Pfam" id="PF12833">
    <property type="entry name" value="HTH_18"/>
    <property type="match status" value="1"/>
</dbReference>
<evidence type="ECO:0000313" key="6">
    <source>
        <dbReference type="Proteomes" id="UP000247078"/>
    </source>
</evidence>
<protein>
    <submittedName>
        <fullName evidence="5">AraC-like DNA-binding protein</fullName>
    </submittedName>
</protein>
<dbReference type="InterPro" id="IPR050204">
    <property type="entry name" value="AraC_XylS_family_regulators"/>
</dbReference>
<sequence>MNPMHTGTVNMSIIDELSEYIALRMSSYLEQTHDSHWVEHKSHSDYDLWFITAGSIKIIIDGIEHIADTGDVVFFYPDMPYLASTTEECRFIYMHFDFSIAEQKRILGEFQLPGIVPGNLVREESTLFTSSYRRFKQNSGAAGSPLYLKASLLLVIAKILELHGHGLYNGEFLKDRKPRKTEGSLEVLQNVFPYVDANLHRVIRVNELAAIAGVSEKYFISLFKKILGITPGQYINQIKMNRARDYLYEKKYTVQQIAGFLGYPDPFTFSKAFKKFYNVPPSKFE</sequence>